<dbReference type="Proteomes" id="UP000481288">
    <property type="component" value="Unassembled WGS sequence"/>
</dbReference>
<comment type="caution">
    <text evidence="1">The sequence shown here is derived from an EMBL/GenBank/DDBJ whole genome shotgun (WGS) entry which is preliminary data.</text>
</comment>
<evidence type="ECO:0000313" key="1">
    <source>
        <dbReference type="EMBL" id="TVY52915.1"/>
    </source>
</evidence>
<keyword evidence="2" id="KW-1185">Reference proteome</keyword>
<proteinExistence type="predicted"/>
<dbReference type="OrthoDB" id="4156665at2759"/>
<sequence length="134" mass="15919">MLSTRRNPALEAKIAQMARTLRPLVRVTNGAHHPSFPLTILNFHLLTSEQCDDLAHHFHQRTPSEWTGLYPMRIEWRSDATLDEKRRRIGRFIGLRGCESPMVVRTEDDIEREARRARAREEDEVMKRKLRWYN</sequence>
<organism evidence="1 2">
    <name type="scientific">Lachnellula cervina</name>
    <dbReference type="NCBI Taxonomy" id="1316786"/>
    <lineage>
        <taxon>Eukaryota</taxon>
        <taxon>Fungi</taxon>
        <taxon>Dikarya</taxon>
        <taxon>Ascomycota</taxon>
        <taxon>Pezizomycotina</taxon>
        <taxon>Leotiomycetes</taxon>
        <taxon>Helotiales</taxon>
        <taxon>Lachnaceae</taxon>
        <taxon>Lachnellula</taxon>
    </lineage>
</organism>
<dbReference type="AlphaFoldDB" id="A0A7D8UMX8"/>
<name>A0A7D8UMX8_9HELO</name>
<gene>
    <name evidence="1" type="ORF">LCER1_G004030</name>
</gene>
<dbReference type="EMBL" id="QGMG01000530">
    <property type="protein sequence ID" value="TVY52915.1"/>
    <property type="molecule type" value="Genomic_DNA"/>
</dbReference>
<reference evidence="1 2" key="1">
    <citation type="submission" date="2018-05" db="EMBL/GenBank/DDBJ databases">
        <title>Whole genome sequencing for identification of molecular markers to develop diagnostic detection tools for the regulated plant pathogen Lachnellula willkommii.</title>
        <authorList>
            <person name="Giroux E."/>
            <person name="Bilodeau G."/>
        </authorList>
    </citation>
    <scope>NUCLEOTIDE SEQUENCE [LARGE SCALE GENOMIC DNA]</scope>
    <source>
        <strain evidence="1 2">CBS 625.97</strain>
    </source>
</reference>
<accession>A0A7D8UMX8</accession>
<protein>
    <submittedName>
        <fullName evidence="1">Uncharacterized protein</fullName>
    </submittedName>
</protein>
<evidence type="ECO:0000313" key="2">
    <source>
        <dbReference type="Proteomes" id="UP000481288"/>
    </source>
</evidence>